<keyword evidence="1" id="KW-0812">Transmembrane</keyword>
<dbReference type="EMBL" id="PYWC01000008">
    <property type="protein sequence ID" value="PWW79418.1"/>
    <property type="molecule type" value="Genomic_DNA"/>
</dbReference>
<comment type="caution">
    <text evidence="2">The sequence shown here is derived from an EMBL/GenBank/DDBJ whole genome shotgun (WGS) entry which is preliminary data.</text>
</comment>
<evidence type="ECO:0000256" key="1">
    <source>
        <dbReference type="SAM" id="Phobius"/>
    </source>
</evidence>
<organism evidence="2 3">
    <name type="scientific">Tuber magnatum</name>
    <name type="common">white Piedmont truffle</name>
    <dbReference type="NCBI Taxonomy" id="42249"/>
    <lineage>
        <taxon>Eukaryota</taxon>
        <taxon>Fungi</taxon>
        <taxon>Dikarya</taxon>
        <taxon>Ascomycota</taxon>
        <taxon>Pezizomycotina</taxon>
        <taxon>Pezizomycetes</taxon>
        <taxon>Pezizales</taxon>
        <taxon>Tuberaceae</taxon>
        <taxon>Tuber</taxon>
    </lineage>
</organism>
<dbReference type="AlphaFoldDB" id="A0A317SY81"/>
<sequence length="105" mass="11463">RAIRSSLSNRSPSTIDISSMTSTFVRSHRFLAFGFLRIFLISSSAGSFPSPIPAKLWRVTPPMLQAARPVEAVTATASLVSLYFSRSAAMTSRNRTDLPVPICKC</sequence>
<feature type="transmembrane region" description="Helical" evidence="1">
    <location>
        <begin position="68"/>
        <end position="85"/>
    </location>
</feature>
<feature type="transmembrane region" description="Helical" evidence="1">
    <location>
        <begin position="30"/>
        <end position="48"/>
    </location>
</feature>
<dbReference type="OrthoDB" id="5375515at2759"/>
<protein>
    <submittedName>
        <fullName evidence="2">Uncharacterized protein</fullName>
    </submittedName>
</protein>
<keyword evidence="1" id="KW-1133">Transmembrane helix</keyword>
<proteinExistence type="predicted"/>
<keyword evidence="3" id="KW-1185">Reference proteome</keyword>
<name>A0A317SY81_9PEZI</name>
<keyword evidence="1" id="KW-0472">Membrane</keyword>
<gene>
    <name evidence="2" type="ORF">C7212DRAFT_168212</name>
</gene>
<feature type="non-terminal residue" evidence="2">
    <location>
        <position position="1"/>
    </location>
</feature>
<reference evidence="2 3" key="1">
    <citation type="submission" date="2018-03" db="EMBL/GenBank/DDBJ databases">
        <title>Genomes of Pezizomycetes fungi and the evolution of truffles.</title>
        <authorList>
            <person name="Murat C."/>
            <person name="Payen T."/>
            <person name="Noel B."/>
            <person name="Kuo A."/>
            <person name="Martin F.M."/>
        </authorList>
    </citation>
    <scope>NUCLEOTIDE SEQUENCE [LARGE SCALE GENOMIC DNA]</scope>
    <source>
        <strain evidence="2">091103-1</strain>
    </source>
</reference>
<evidence type="ECO:0000313" key="2">
    <source>
        <dbReference type="EMBL" id="PWW79418.1"/>
    </source>
</evidence>
<dbReference type="Proteomes" id="UP000246991">
    <property type="component" value="Unassembled WGS sequence"/>
</dbReference>
<accession>A0A317SY81</accession>
<evidence type="ECO:0000313" key="3">
    <source>
        <dbReference type="Proteomes" id="UP000246991"/>
    </source>
</evidence>